<comment type="caution">
    <text evidence="2">The sequence shown here is derived from an EMBL/GenBank/DDBJ whole genome shotgun (WGS) entry which is preliminary data.</text>
</comment>
<dbReference type="PANTHER" id="PTHR45589:SF1">
    <property type="entry name" value="WD REPEAT DOMAIN 62, ISOFORM G"/>
    <property type="match status" value="1"/>
</dbReference>
<proteinExistence type="predicted"/>
<organism evidence="2 3">
    <name type="scientific">Protea cynaroides</name>
    <dbReference type="NCBI Taxonomy" id="273540"/>
    <lineage>
        <taxon>Eukaryota</taxon>
        <taxon>Viridiplantae</taxon>
        <taxon>Streptophyta</taxon>
        <taxon>Embryophyta</taxon>
        <taxon>Tracheophyta</taxon>
        <taxon>Spermatophyta</taxon>
        <taxon>Magnoliopsida</taxon>
        <taxon>Proteales</taxon>
        <taxon>Proteaceae</taxon>
        <taxon>Protea</taxon>
    </lineage>
</organism>
<evidence type="ECO:0000256" key="1">
    <source>
        <dbReference type="PROSITE-ProRule" id="PRU00221"/>
    </source>
</evidence>
<protein>
    <recommendedName>
        <fullName evidence="4">Mitogen-activated protein kinase-binding protein 1</fullName>
    </recommendedName>
</protein>
<accession>A0A9Q0QU19</accession>
<dbReference type="InterPro" id="IPR036322">
    <property type="entry name" value="WD40_repeat_dom_sf"/>
</dbReference>
<dbReference type="Proteomes" id="UP001141806">
    <property type="component" value="Unassembled WGS sequence"/>
</dbReference>
<evidence type="ECO:0000313" key="3">
    <source>
        <dbReference type="Proteomes" id="UP001141806"/>
    </source>
</evidence>
<dbReference type="OrthoDB" id="6154712at2759"/>
<sequence length="1058" mass="114838">MAFNMKPNRKRKRSDSIPTLDLEEIIGLTTKNSNGLASNISTGDCIYLAGCAVVIYNVDSRTQSQLIVSARMPKALSCVAASQDGRYIASGESGDQPAVLIWDYINQALISELKGHQYGVTSIAFSPNGKHMVSAGFPRDGYLCLWDWRSGALVAKLKASSLCSTIASVCFSSDAKCFVTAGKKHLKFWKVESTKHQSNVRISSLPLDGKLANLGCQRGSSFVSVASPTRTASNLIGSDRAGKFYPIYALTDTGVLCLLHSGSINKWVDLKVEKSFALTVSNKLIACACSNGVVQLLTVDTLKYAGSLLYANDKECHEVTNMGHHTNHSKKGFQHTSTLPDAIACQFSASEKLVVIFGDHSLSVWEIQDGCKILSCSADRFHDVSVINTGARHHNQVASQGAIYDMAIDPVLGVAATVGQDKINTFNITAGKLVRTFKQHGDFGHPIKVNIDPSCSYLVCSFSNNSICIYDFTSGELVAKALGHGEVITGVIFLPDCNHIISVDGDGCIFLWKIPALLSSKIFHRMKEHADTESAISMEKPLAASNENILYDSKHTCTVEKSVQAVQKLLFQEGNTDELSAFKFSISRLPKWAQAKLITEETVPADPEPTSTQCQQVDMGLCSSIVDNGGTSVSTCPEVQRLRRRDLVCTDVPKTSFGTHTSQSSPLSNEIPSSFTMDNRWLTIHTVCFDPLNSPEERDLKDAMLPAPVPKALPNPAVERVQNSDSMEIALGAPVMRRDLLVEPPYETSNRLVNDSQVLFQSESTSNTVDNLLKKEGQLNVHKSEACSAVARDKQLHSCTDEIMANANVKEKTDFLYRGNDLFSQHFGNLSKAVKLEGRKSSTRRSYSGHCMVRDDHLIGCKKLFDTPSQNLGAEALNNWDEIASHSSSRGPPIKGLGERLSDACDKDVKNSTGSLVSPACVIPRSDSTSSSVKDTLMNMEGPREKYQMEGIPQISEVQEVITGCKKALLSVDAAAQHAHLFFNKLETLLSRQDAIAGPKTQFYAEATELLPSIKEKVNALADLVQSGGRNSYNNGAEASGFEPILGKFAGKSSSAGS</sequence>
<reference evidence="2" key="1">
    <citation type="journal article" date="2023" name="Plant J.">
        <title>The genome of the king protea, Protea cynaroides.</title>
        <authorList>
            <person name="Chang J."/>
            <person name="Duong T.A."/>
            <person name="Schoeman C."/>
            <person name="Ma X."/>
            <person name="Roodt D."/>
            <person name="Barker N."/>
            <person name="Li Z."/>
            <person name="Van de Peer Y."/>
            <person name="Mizrachi E."/>
        </authorList>
    </citation>
    <scope>NUCLEOTIDE SEQUENCE</scope>
    <source>
        <tissue evidence="2">Young leaves</tissue>
    </source>
</reference>
<feature type="repeat" description="WD" evidence="1">
    <location>
        <begin position="113"/>
        <end position="156"/>
    </location>
</feature>
<name>A0A9Q0QU19_9MAGN</name>
<dbReference type="InterPro" id="IPR052779">
    <property type="entry name" value="WDR62"/>
</dbReference>
<dbReference type="InterPro" id="IPR001680">
    <property type="entry name" value="WD40_rpt"/>
</dbReference>
<dbReference type="Gene3D" id="2.130.10.10">
    <property type="entry name" value="YVTN repeat-like/Quinoprotein amine dehydrogenase"/>
    <property type="match status" value="2"/>
</dbReference>
<dbReference type="PROSITE" id="PS50082">
    <property type="entry name" value="WD_REPEATS_2"/>
    <property type="match status" value="2"/>
</dbReference>
<dbReference type="InterPro" id="IPR015943">
    <property type="entry name" value="WD40/YVTN_repeat-like_dom_sf"/>
</dbReference>
<feature type="repeat" description="WD" evidence="1">
    <location>
        <begin position="481"/>
        <end position="514"/>
    </location>
</feature>
<dbReference type="AlphaFoldDB" id="A0A9Q0QU19"/>
<dbReference type="Pfam" id="PF00400">
    <property type="entry name" value="WD40"/>
    <property type="match status" value="2"/>
</dbReference>
<dbReference type="PANTHER" id="PTHR45589">
    <property type="entry name" value="WD REPEAT DOMAIN 62, ISOFORM G"/>
    <property type="match status" value="1"/>
</dbReference>
<dbReference type="EMBL" id="JAMYWD010000005">
    <property type="protein sequence ID" value="KAJ4971893.1"/>
    <property type="molecule type" value="Genomic_DNA"/>
</dbReference>
<evidence type="ECO:0000313" key="2">
    <source>
        <dbReference type="EMBL" id="KAJ4971893.1"/>
    </source>
</evidence>
<dbReference type="SUPFAM" id="SSF50978">
    <property type="entry name" value="WD40 repeat-like"/>
    <property type="match status" value="1"/>
</dbReference>
<keyword evidence="1" id="KW-0853">WD repeat</keyword>
<keyword evidence="3" id="KW-1185">Reference proteome</keyword>
<dbReference type="SMART" id="SM00320">
    <property type="entry name" value="WD40"/>
    <property type="match status" value="7"/>
</dbReference>
<gene>
    <name evidence="2" type="ORF">NE237_004992</name>
</gene>
<evidence type="ECO:0008006" key="4">
    <source>
        <dbReference type="Google" id="ProtNLM"/>
    </source>
</evidence>